<dbReference type="GO" id="GO:0005886">
    <property type="term" value="C:plasma membrane"/>
    <property type="evidence" value="ECO:0007669"/>
    <property type="project" value="TreeGrafter"/>
</dbReference>
<keyword evidence="1" id="KW-0472">Membrane</keyword>
<dbReference type="EMBL" id="CP121195">
    <property type="protein sequence ID" value="XBH14391.1"/>
    <property type="molecule type" value="Genomic_DNA"/>
</dbReference>
<evidence type="ECO:0000313" key="2">
    <source>
        <dbReference type="EMBL" id="XBH10963.1"/>
    </source>
</evidence>
<keyword evidence="1" id="KW-0812">Transmembrane</keyword>
<name>A0AAU7DAK1_9BACT</name>
<dbReference type="PANTHER" id="PTHR30441:SF8">
    <property type="entry name" value="DUF748 DOMAIN-CONTAINING PROTEIN"/>
    <property type="match status" value="1"/>
</dbReference>
<dbReference type="EMBL" id="CP121194">
    <property type="protein sequence ID" value="XBH10963.1"/>
    <property type="molecule type" value="Genomic_DNA"/>
</dbReference>
<evidence type="ECO:0000256" key="1">
    <source>
        <dbReference type="SAM" id="Phobius"/>
    </source>
</evidence>
<dbReference type="AlphaFoldDB" id="A0AAU7DAK1"/>
<dbReference type="RefSeq" id="WP_348268451.1">
    <property type="nucleotide sequence ID" value="NZ_CP121194.1"/>
</dbReference>
<protein>
    <submittedName>
        <fullName evidence="3">AsmA-like C-terminal region-containing protein</fullName>
    </submittedName>
</protein>
<organism evidence="3">
    <name type="scientific">Edaphobacter paludis</name>
    <dbReference type="NCBI Taxonomy" id="3035702"/>
    <lineage>
        <taxon>Bacteria</taxon>
        <taxon>Pseudomonadati</taxon>
        <taxon>Acidobacteriota</taxon>
        <taxon>Terriglobia</taxon>
        <taxon>Terriglobales</taxon>
        <taxon>Acidobacteriaceae</taxon>
        <taxon>Edaphobacter</taxon>
    </lineage>
</organism>
<reference evidence="3" key="1">
    <citation type="submission" date="2023-03" db="EMBL/GenBank/DDBJ databases">
        <title>Edaphobacter sp.</title>
        <authorList>
            <person name="Huber K.J."/>
            <person name="Papendorf J."/>
            <person name="Pilke C."/>
            <person name="Bunk B."/>
            <person name="Sproeer C."/>
            <person name="Pester M."/>
        </authorList>
    </citation>
    <scope>NUCLEOTIDE SEQUENCE</scope>
    <source>
        <strain evidence="2">DSM 109919</strain>
        <strain evidence="3">DSM 109920</strain>
    </source>
</reference>
<dbReference type="InterPro" id="IPR052894">
    <property type="entry name" value="AsmA-related"/>
</dbReference>
<dbReference type="KEGG" id="epl:P4G45_04355"/>
<gene>
    <name evidence="2" type="ORF">P4G45_04355</name>
    <name evidence="3" type="ORF">P8936_04320</name>
</gene>
<sequence length="543" mass="59668">MEFDWRKKKRVDDSGKKRRRRGVWGWIAISGLLAVIVLVVIADVMLHRAGPILKGRVIETLSTRFRSRVELDQLQVSVLRGLEVSGDGLRIFPPDDVVAAGATKPLISLTHFSFHAPLSGLFIKPMHVGTVHVSGMAINIPPREMRQQGHGPKRKLGKIKIVVDEIVIDDSRLVIGTEKPNKDPKNFELQQIVMHDVGPNSPWRYDATLVNAIPKGDIHAVGTFGPWNVESPGDSTVTGHYTFDHADLNTIKGISGMLSSVGDFKGQLDRIEVDGTTETPDFSIDTANHAMPLQTKFHAIVDGLSGDTYLQPAEAKLGGSEFSCSGAIVNVKGKGHIIDLDVNVPDGRIQDFLKLAVKTEPVVMTGRVAMKAKLHIRPGKESVSKKLGLQGEATLWQIHFTNPEVEDKVDMLSLRAQGDPKDAKPGAEDVHSRMQGKFVMEERRLRFSNLLYTLPGGSVQLSGVYSLDGEEFDFTGKVRTQAKLSQMVATKWKSWLLKPVDPFFSKNGAGTEVPVKITGTKGDLKFGLDFGHKDKKGKNKSSF</sequence>
<feature type="transmembrane region" description="Helical" evidence="1">
    <location>
        <begin position="23"/>
        <end position="46"/>
    </location>
</feature>
<keyword evidence="1" id="KW-1133">Transmembrane helix</keyword>
<dbReference type="PANTHER" id="PTHR30441">
    <property type="entry name" value="DUF748 DOMAIN-CONTAINING PROTEIN"/>
    <property type="match status" value="1"/>
</dbReference>
<evidence type="ECO:0000313" key="3">
    <source>
        <dbReference type="EMBL" id="XBH14391.1"/>
    </source>
</evidence>
<dbReference type="GO" id="GO:0090313">
    <property type="term" value="P:regulation of protein targeting to membrane"/>
    <property type="evidence" value="ECO:0007669"/>
    <property type="project" value="TreeGrafter"/>
</dbReference>
<accession>A0AAU7D1C5</accession>
<accession>A0AAU7DAK1</accession>
<proteinExistence type="predicted"/>